<dbReference type="InterPro" id="IPR034136">
    <property type="entry name" value="TOPRIM_Topo6A/Spo11"/>
</dbReference>
<dbReference type="GO" id="GO:0005978">
    <property type="term" value="P:glycogen biosynthetic process"/>
    <property type="evidence" value="ECO:0007669"/>
    <property type="project" value="TreeGrafter"/>
</dbReference>
<comment type="similarity">
    <text evidence="6">Belongs to the glycosyl hydrolase 13 family. GlgB subfamily.</text>
</comment>
<dbReference type="eggNOG" id="KOG2795">
    <property type="taxonomic scope" value="Eukaryota"/>
</dbReference>
<comment type="similarity">
    <text evidence="5 19">Belongs to the TOP6A family.</text>
</comment>
<dbReference type="Pfam" id="PF02806">
    <property type="entry name" value="Alpha-amylase_C"/>
    <property type="match status" value="1"/>
</dbReference>
<dbReference type="SMART" id="SM00642">
    <property type="entry name" value="Aamy"/>
    <property type="match status" value="1"/>
</dbReference>
<evidence type="ECO:0000256" key="8">
    <source>
        <dbReference type="ARBA" id="ARBA00012895"/>
    </source>
</evidence>
<sequence>MSSSTSPPTPADEIVSSGVVTADPYLAPHAPVLAARHAAYAKTKAAIEATSGSLTDFALGFNTFGLRRTDDGGWRYTEWAPAAAGLALVGPFNSWDVDAHRAEVDEYGVWRVTIPPHTLAPGDVVKTAVQMGPTAVHGALGEWHHRIPAWIERVEQDPETGAFHGVAVDSASEDYQWQAPRPVAPPGPGATEEPLIIYEAHIGIASEELAVGSYAHFTANVLPRIAALGYNTVQLMAVMEHVYYGSFGYQVTSFFAASSRYGSRIELKSLIDTAHSLGLRVLLDVVHSHASKNVLDGLNGFDGSDAGYFHAPPRGDHPLWDSRVFDYSQLEVLRFLLSNLRYWIDEFHFDGMRFDGVTSMLYTHHGVGMGFSGSYDEYFGADACVDTDAVVYLKLANELVHSLAAASGGSLVTIAEDVSGMPTLCRPVDEGGVGFDARLAMALPDMWIKLLKEVPDEEWNMGHLVHTLTNRRFNEATIAYAESHDQALVGDKTIAFWLMDADMYTHMSVLTSPTPRIDRGIALHKLIRALTYMLGGDGWLAFCGAEFGHPEWLDFPREGNSYSHKHAPALARPSRPAYVSAKHEADKIIAFDVSHAVVVFNFHPSSSFESYRYGGHARNALDTVFFSEPVPCGGRDHSILVYSPSRTVVVYKLRTVVVRAAKRPKVTLESLDLPGVRDEVAEMEDNEVVSAIEAMVLRMAHEILAEKGLTYEVPSRSSSNQQFVPELNRMVLKSKTTIRDFTGINSVRKTAITTRVLQLIHELCSKGIHVTKRDLFYTDVKLFEKQTDTDDILDDVATMIGCTRTSLNVVASEKGVVVGRVSFRDAGDLIDCTRMGVGGKAIPPFTDRITDIESDAEFILVVEKDAAFMRLAEDRFYNTYPCIIITAKGQPDVSTRRFLKRLKEELNLPVLGLFDSDPYGCRIFSVYTTGSKNLSYDSASLATPDIKWLGVRPSDLDRYNIPEQCRLPLSDRDITACHQLLKEEFIKCNPEWVKELKLMLKTKVKAEIQALATFGFTYLSETYLPQKLAAGDWI</sequence>
<dbReference type="GeneID" id="25570148"/>
<dbReference type="Pfam" id="PF02922">
    <property type="entry name" value="CBM_48"/>
    <property type="match status" value="1"/>
</dbReference>
<comment type="catalytic activity">
    <reaction evidence="1 19">
        <text>ATP-dependent breakage, passage and rejoining of double-stranded DNA.</text>
        <dbReference type="EC" id="5.6.2.2"/>
    </reaction>
</comment>
<dbReference type="InterPro" id="IPR036078">
    <property type="entry name" value="Spo11/TopoVI_A_sf"/>
</dbReference>
<name>A0A0L0DLK3_THETB</name>
<dbReference type="AlphaFoldDB" id="A0A0L0DLK3"/>
<comment type="catalytic activity">
    <reaction evidence="2">
        <text>Transfers a segment of a (1-&gt;4)-alpha-D-glucan chain to a primary hydroxy group in a similar glucan chain.</text>
        <dbReference type="EC" id="2.4.1.18"/>
    </reaction>
</comment>
<evidence type="ECO:0000256" key="5">
    <source>
        <dbReference type="ARBA" id="ARBA00006559"/>
    </source>
</evidence>
<dbReference type="PROSITE" id="PS52041">
    <property type="entry name" value="TOPO_IIB"/>
    <property type="match status" value="1"/>
</dbReference>
<dbReference type="RefSeq" id="XP_013754912.1">
    <property type="nucleotide sequence ID" value="XM_013899458.1"/>
</dbReference>
<dbReference type="GO" id="GO:0006265">
    <property type="term" value="P:DNA topological change"/>
    <property type="evidence" value="ECO:0007669"/>
    <property type="project" value="InterPro"/>
</dbReference>
<dbReference type="SUPFAM" id="SSF51011">
    <property type="entry name" value="Glycosyl hydrolase domain"/>
    <property type="match status" value="1"/>
</dbReference>
<dbReference type="InterPro" id="IPR017853">
    <property type="entry name" value="GH"/>
</dbReference>
<evidence type="ECO:0000256" key="13">
    <source>
        <dbReference type="ARBA" id="ARBA00023029"/>
    </source>
</evidence>
<protein>
    <recommendedName>
        <fullName evidence="18">Meiotic recombination protein SPO11-3</fullName>
        <ecNumber evidence="7">2.4.1.18</ecNumber>
        <ecNumber evidence="8">5.6.2.2</ecNumber>
    </recommendedName>
</protein>
<dbReference type="GO" id="GO:0046872">
    <property type="term" value="F:metal ion binding"/>
    <property type="evidence" value="ECO:0007669"/>
    <property type="project" value="UniProtKB-KW"/>
</dbReference>
<dbReference type="GO" id="GO:0005694">
    <property type="term" value="C:chromosome"/>
    <property type="evidence" value="ECO:0007669"/>
    <property type="project" value="InterPro"/>
</dbReference>
<dbReference type="PRINTS" id="PR01552">
    <property type="entry name" value="TPISMRASE6A"/>
</dbReference>
<dbReference type="Pfam" id="PF00128">
    <property type="entry name" value="Alpha-amylase"/>
    <property type="match status" value="1"/>
</dbReference>
<evidence type="ECO:0000256" key="6">
    <source>
        <dbReference type="ARBA" id="ARBA00009000"/>
    </source>
</evidence>
<keyword evidence="14 19" id="KW-0238">DNA-binding</keyword>
<dbReference type="InterPro" id="IPR013783">
    <property type="entry name" value="Ig-like_fold"/>
</dbReference>
<keyword evidence="9" id="KW-0808">Transferase</keyword>
<reference evidence="21 22" key="1">
    <citation type="submission" date="2010-05" db="EMBL/GenBank/DDBJ databases">
        <title>The Genome Sequence of Thecamonas trahens ATCC 50062.</title>
        <authorList>
            <consortium name="The Broad Institute Genome Sequencing Platform"/>
            <person name="Russ C."/>
            <person name="Cuomo C."/>
            <person name="Shea T."/>
            <person name="Young S.K."/>
            <person name="Zeng Q."/>
            <person name="Koehrsen M."/>
            <person name="Haas B."/>
            <person name="Borodovsky M."/>
            <person name="Guigo R."/>
            <person name="Alvarado L."/>
            <person name="Berlin A."/>
            <person name="Bochicchio J."/>
            <person name="Borenstein D."/>
            <person name="Chapman S."/>
            <person name="Chen Z."/>
            <person name="Freedman E."/>
            <person name="Gellesch M."/>
            <person name="Goldberg J."/>
            <person name="Griggs A."/>
            <person name="Gujja S."/>
            <person name="Heilman E."/>
            <person name="Heiman D."/>
            <person name="Hepburn T."/>
            <person name="Howarth C."/>
            <person name="Jen D."/>
            <person name="Larson L."/>
            <person name="Mehta T."/>
            <person name="Park D."/>
            <person name="Pearson M."/>
            <person name="Roberts A."/>
            <person name="Saif S."/>
            <person name="Shenoy N."/>
            <person name="Sisk P."/>
            <person name="Stolte C."/>
            <person name="Sykes S."/>
            <person name="Thomson T."/>
            <person name="Walk T."/>
            <person name="White J."/>
            <person name="Yandava C."/>
            <person name="Burger G."/>
            <person name="Gray M.W."/>
            <person name="Holland P.W.H."/>
            <person name="King N."/>
            <person name="Lang F.B.F."/>
            <person name="Roger A.J."/>
            <person name="Ruiz-Trillo I."/>
            <person name="Lander E."/>
            <person name="Nusbaum C."/>
        </authorList>
    </citation>
    <scope>NUCLEOTIDE SEQUENCE [LARGE SCALE GENOMIC DNA]</scope>
    <source>
        <strain evidence="21 22">ATCC 50062</strain>
    </source>
</reference>
<dbReference type="InterPro" id="IPR004193">
    <property type="entry name" value="Glyco_hydro_13_N"/>
</dbReference>
<keyword evidence="10" id="KW-0479">Metal-binding</keyword>
<evidence type="ECO:0000313" key="22">
    <source>
        <dbReference type="Proteomes" id="UP000054408"/>
    </source>
</evidence>
<dbReference type="CDD" id="cd00223">
    <property type="entry name" value="TOPRIM_TopoIIB_SPO"/>
    <property type="match status" value="1"/>
</dbReference>
<dbReference type="SUPFAM" id="SSF51445">
    <property type="entry name" value="(Trans)glycosidases"/>
    <property type="match status" value="1"/>
</dbReference>
<evidence type="ECO:0000256" key="3">
    <source>
        <dbReference type="ARBA" id="ARBA00001946"/>
    </source>
</evidence>
<evidence type="ECO:0000256" key="19">
    <source>
        <dbReference type="PROSITE-ProRule" id="PRU01385"/>
    </source>
</evidence>
<dbReference type="OrthoDB" id="5377392at2759"/>
<keyword evidence="22" id="KW-1185">Reference proteome</keyword>
<keyword evidence="11" id="KW-0547">Nucleotide-binding</keyword>
<keyword evidence="13 19" id="KW-0799">Topoisomerase</keyword>
<dbReference type="InterPro" id="IPR002815">
    <property type="entry name" value="Spo11/TopoVI_A"/>
</dbReference>
<evidence type="ECO:0000256" key="11">
    <source>
        <dbReference type="ARBA" id="ARBA00022741"/>
    </source>
</evidence>
<accession>A0A0L0DLK3</accession>
<comment type="cofactor">
    <cofactor evidence="3">
        <name>Mg(2+)</name>
        <dbReference type="ChEBI" id="CHEBI:18420"/>
    </cofactor>
</comment>
<dbReference type="EMBL" id="GL349477">
    <property type="protein sequence ID" value="KNC52926.1"/>
    <property type="molecule type" value="Genomic_DNA"/>
</dbReference>
<dbReference type="Proteomes" id="UP000054408">
    <property type="component" value="Unassembled WGS sequence"/>
</dbReference>
<evidence type="ECO:0000256" key="14">
    <source>
        <dbReference type="ARBA" id="ARBA00023125"/>
    </source>
</evidence>
<dbReference type="GO" id="GO:0003844">
    <property type="term" value="F:1,4-alpha-glucan branching enzyme activity"/>
    <property type="evidence" value="ECO:0007669"/>
    <property type="project" value="UniProtKB-EC"/>
</dbReference>
<dbReference type="GO" id="GO:0003918">
    <property type="term" value="F:DNA topoisomerase type II (double strand cut, ATP-hydrolyzing) activity"/>
    <property type="evidence" value="ECO:0007669"/>
    <property type="project" value="UniProtKB-UniRule"/>
</dbReference>
<dbReference type="FunFam" id="3.20.20.80:FF:000001">
    <property type="entry name" value="1,4-alpha-glucan branching enzyme"/>
    <property type="match status" value="1"/>
</dbReference>
<dbReference type="InterPro" id="IPR014756">
    <property type="entry name" value="Ig_E-set"/>
</dbReference>
<evidence type="ECO:0000256" key="2">
    <source>
        <dbReference type="ARBA" id="ARBA00000826"/>
    </source>
</evidence>
<dbReference type="Gene3D" id="1.10.10.10">
    <property type="entry name" value="Winged helix-like DNA-binding domain superfamily/Winged helix DNA-binding domain"/>
    <property type="match status" value="1"/>
</dbReference>
<dbReference type="EC" id="2.4.1.18" evidence="7"/>
<proteinExistence type="inferred from homology"/>
<dbReference type="PRINTS" id="PR01550">
    <property type="entry name" value="TOP6AFAMILY"/>
</dbReference>
<dbReference type="FunFam" id="1.10.10.10:FF:000387">
    <property type="entry name" value="DNA topoisomerase 6 subunit A"/>
    <property type="match status" value="1"/>
</dbReference>
<dbReference type="GO" id="GO:0005634">
    <property type="term" value="C:nucleus"/>
    <property type="evidence" value="ECO:0007669"/>
    <property type="project" value="UniProtKB-SubCell"/>
</dbReference>
<dbReference type="SUPFAM" id="SSF81296">
    <property type="entry name" value="E set domains"/>
    <property type="match status" value="1"/>
</dbReference>
<comment type="pathway">
    <text evidence="17">Glycan biosynthesis.</text>
</comment>
<evidence type="ECO:0000256" key="9">
    <source>
        <dbReference type="ARBA" id="ARBA00022679"/>
    </source>
</evidence>
<dbReference type="GO" id="GO:0004553">
    <property type="term" value="F:hydrolase activity, hydrolyzing O-glycosyl compounds"/>
    <property type="evidence" value="ECO:0007669"/>
    <property type="project" value="InterPro"/>
</dbReference>
<dbReference type="InterPro" id="IPR013780">
    <property type="entry name" value="Glyco_hydro_b"/>
</dbReference>
<dbReference type="Pfam" id="PF21180">
    <property type="entry name" value="TOP6A-Spo11_Toprim"/>
    <property type="match status" value="1"/>
</dbReference>
<dbReference type="CDD" id="cd11321">
    <property type="entry name" value="AmyAc_bac_euk_BE"/>
    <property type="match status" value="1"/>
</dbReference>
<evidence type="ECO:0000256" key="16">
    <source>
        <dbReference type="ARBA" id="ARBA00023242"/>
    </source>
</evidence>
<evidence type="ECO:0000256" key="12">
    <source>
        <dbReference type="ARBA" id="ARBA00022842"/>
    </source>
</evidence>
<evidence type="ECO:0000313" key="21">
    <source>
        <dbReference type="EMBL" id="KNC52926.1"/>
    </source>
</evidence>
<dbReference type="FunFam" id="3.40.1360.10:FF:000003">
    <property type="entry name" value="DNA topoisomerase 6 subunit A"/>
    <property type="match status" value="1"/>
</dbReference>
<dbReference type="SUPFAM" id="SSF56726">
    <property type="entry name" value="DNA topoisomerase IV, alpha subunit"/>
    <property type="match status" value="1"/>
</dbReference>
<dbReference type="CDD" id="cd02854">
    <property type="entry name" value="E_set_GBE_euk_N"/>
    <property type="match status" value="1"/>
</dbReference>
<dbReference type="Gene3D" id="3.40.1360.10">
    <property type="match status" value="1"/>
</dbReference>
<keyword evidence="15 19" id="KW-0413">Isomerase</keyword>
<feature type="domain" description="Glycosyl hydrolase family 13 catalytic" evidence="20">
    <location>
        <begin position="208"/>
        <end position="572"/>
    </location>
</feature>
<dbReference type="PANTHER" id="PTHR43651">
    <property type="entry name" value="1,4-ALPHA-GLUCAN-BRANCHING ENZYME"/>
    <property type="match status" value="1"/>
</dbReference>
<keyword evidence="16" id="KW-0539">Nucleus</keyword>
<dbReference type="InterPro" id="IPR004085">
    <property type="entry name" value="TopoVI_A"/>
</dbReference>
<dbReference type="eggNOG" id="KOG0470">
    <property type="taxonomic scope" value="Eukaryota"/>
</dbReference>
<dbReference type="InterPro" id="IPR006048">
    <property type="entry name" value="A-amylase/branching_C"/>
</dbReference>
<dbReference type="Gene3D" id="2.60.40.10">
    <property type="entry name" value="Immunoglobulins"/>
    <property type="match status" value="1"/>
</dbReference>
<dbReference type="InterPro" id="IPR036388">
    <property type="entry name" value="WH-like_DNA-bd_sf"/>
</dbReference>
<dbReference type="Pfam" id="PF04406">
    <property type="entry name" value="TP6A_N"/>
    <property type="match status" value="1"/>
</dbReference>
<evidence type="ECO:0000256" key="4">
    <source>
        <dbReference type="ARBA" id="ARBA00004123"/>
    </source>
</evidence>
<dbReference type="EC" id="5.6.2.2" evidence="8"/>
<dbReference type="GO" id="GO:0005524">
    <property type="term" value="F:ATP binding"/>
    <property type="evidence" value="ECO:0007669"/>
    <property type="project" value="InterPro"/>
</dbReference>
<comment type="subcellular location">
    <subcellularLocation>
        <location evidence="4">Nucleus</location>
    </subcellularLocation>
</comment>
<dbReference type="InterPro" id="IPR006047">
    <property type="entry name" value="GH13_cat_dom"/>
</dbReference>
<evidence type="ECO:0000256" key="18">
    <source>
        <dbReference type="ARBA" id="ARBA00082656"/>
    </source>
</evidence>
<dbReference type="PANTHER" id="PTHR43651:SF3">
    <property type="entry name" value="1,4-ALPHA-GLUCAN-BRANCHING ENZYME"/>
    <property type="match status" value="1"/>
</dbReference>
<evidence type="ECO:0000256" key="10">
    <source>
        <dbReference type="ARBA" id="ARBA00022723"/>
    </source>
</evidence>
<evidence type="ECO:0000256" key="17">
    <source>
        <dbReference type="ARBA" id="ARBA00060592"/>
    </source>
</evidence>
<organism evidence="21 22">
    <name type="scientific">Thecamonas trahens ATCC 50062</name>
    <dbReference type="NCBI Taxonomy" id="461836"/>
    <lineage>
        <taxon>Eukaryota</taxon>
        <taxon>Apusozoa</taxon>
        <taxon>Apusomonadida</taxon>
        <taxon>Apusomonadidae</taxon>
        <taxon>Thecamonas</taxon>
    </lineage>
</organism>
<keyword evidence="12" id="KW-0460">Magnesium</keyword>
<dbReference type="STRING" id="461836.A0A0L0DLK3"/>
<dbReference type="GO" id="GO:0005737">
    <property type="term" value="C:cytoplasm"/>
    <property type="evidence" value="ECO:0007669"/>
    <property type="project" value="TreeGrafter"/>
</dbReference>
<dbReference type="Gene3D" id="3.20.20.80">
    <property type="entry name" value="Glycosidases"/>
    <property type="match status" value="1"/>
</dbReference>
<dbReference type="HAMAP" id="MF_00132">
    <property type="entry name" value="Top6A"/>
    <property type="match status" value="1"/>
</dbReference>
<evidence type="ECO:0000256" key="7">
    <source>
        <dbReference type="ARBA" id="ARBA00012541"/>
    </source>
</evidence>
<evidence type="ECO:0000259" key="20">
    <source>
        <dbReference type="SMART" id="SM00642"/>
    </source>
</evidence>
<dbReference type="GO" id="GO:0003677">
    <property type="term" value="F:DNA binding"/>
    <property type="evidence" value="ECO:0007669"/>
    <property type="project" value="UniProtKB-UniRule"/>
</dbReference>
<gene>
    <name evidence="21" type="ORF">AMSG_12234</name>
</gene>
<feature type="active site" description="O-(5'-phospho-DNA)-tyrosine intermediate" evidence="19">
    <location>
        <position position="777"/>
    </location>
</feature>
<dbReference type="InterPro" id="IPR013049">
    <property type="entry name" value="Spo11/TopoVI_A_N"/>
</dbReference>
<dbReference type="Gene3D" id="2.60.40.1180">
    <property type="entry name" value="Golgi alpha-mannosidase II"/>
    <property type="match status" value="1"/>
</dbReference>
<evidence type="ECO:0000256" key="15">
    <source>
        <dbReference type="ARBA" id="ARBA00023235"/>
    </source>
</evidence>
<evidence type="ECO:0000256" key="1">
    <source>
        <dbReference type="ARBA" id="ARBA00000185"/>
    </source>
</evidence>